<keyword evidence="5 7" id="KW-0067">ATP-binding</keyword>
<feature type="binding site" evidence="7">
    <location>
        <position position="66"/>
    </location>
    <ligand>
        <name>ATP</name>
        <dbReference type="ChEBI" id="CHEBI:30616"/>
    </ligand>
</feature>
<dbReference type="Proteomes" id="UP001426770">
    <property type="component" value="Unassembled WGS sequence"/>
</dbReference>
<name>A0ABP9WHK3_9MICO</name>
<comment type="function">
    <text evidence="7">Catalyzes the covalent attachment of the prokaryotic ubiquitin-like protein modifier Pup to the proteasomal substrate proteins, thereby targeting them for proteasomal degradation. This tagging system is termed pupylation. The ligation reaction involves the side-chain carboxylate of the C-terminal glutamate of Pup and the side-chain amino group of a substrate lysine.</text>
</comment>
<feature type="active site" description="Proton acceptor" evidence="7">
    <location>
        <position position="70"/>
    </location>
</feature>
<organism evidence="9 10">
    <name type="scientific">Demequina sediminis</name>
    <dbReference type="NCBI Taxonomy" id="1930058"/>
    <lineage>
        <taxon>Bacteria</taxon>
        <taxon>Bacillati</taxon>
        <taxon>Actinomycetota</taxon>
        <taxon>Actinomycetes</taxon>
        <taxon>Micrococcales</taxon>
        <taxon>Demequinaceae</taxon>
        <taxon>Demequina</taxon>
    </lineage>
</organism>
<evidence type="ECO:0000313" key="9">
    <source>
        <dbReference type="EMBL" id="GAA5519292.1"/>
    </source>
</evidence>
<evidence type="ECO:0000256" key="4">
    <source>
        <dbReference type="ARBA" id="ARBA00022786"/>
    </source>
</evidence>
<feature type="binding site" evidence="7">
    <location>
        <position position="76"/>
    </location>
    <ligand>
        <name>Mg(2+)</name>
        <dbReference type="ChEBI" id="CHEBI:18420"/>
    </ligand>
</feature>
<evidence type="ECO:0000256" key="2">
    <source>
        <dbReference type="ARBA" id="ARBA00022723"/>
    </source>
</evidence>
<dbReference type="EMBL" id="BAABRR010000008">
    <property type="protein sequence ID" value="GAA5519292.1"/>
    <property type="molecule type" value="Genomic_DNA"/>
</dbReference>
<feature type="binding site" evidence="7">
    <location>
        <position position="68"/>
    </location>
    <ligand>
        <name>Mg(2+)</name>
        <dbReference type="ChEBI" id="CHEBI:18420"/>
    </ligand>
</feature>
<sequence length="469" mass="52168">MIATDIPPPLEVDPARRIFGLETEFGLHLDTGAGRPVTPEEVAGHLFHSVVQWGRSSNVFLTNASRLYIDVGAHPEYATAECDTLTDLIALDKAGERIVHDLIARGEERLRAAGVDGTIHLYKNNTDSAGNSYGCHENYLVRRRADFKAFASALLPFLVTRQIVTGAGCITRTPSGAHYSFSPRADHMWEGMSSATTRSRPMINTRDEPHANAELYRRMHVIVGDSTMAEPTTLVKMGTTDLILRLMEARVVMPELTLAREMQSIRDVAHDLPGRATVELADGRHLTAVEVQQTYIDLVRSHLGGVIAVTPEVEDILDLWQRGVDAVRTQDFSAVETELDWAIKHRLVMRYRDRLGCDLGDPRLARLELAFHDVSPDRGLYYRLQAQGLVRRIVTDAAIERAMTTAPQTTRARLRGQFVERALAVGRDFTVDWVHLKIAGSSGTTVLLKDPFRHEDARVDTLLDALTLA</sequence>
<dbReference type="PANTHER" id="PTHR42307:SF3">
    <property type="entry name" value="PUP--PROTEIN LIGASE"/>
    <property type="match status" value="1"/>
</dbReference>
<dbReference type="PANTHER" id="PTHR42307">
    <property type="entry name" value="PUP DEAMIDASE/DEPUPYLASE"/>
    <property type="match status" value="1"/>
</dbReference>
<keyword evidence="6 7" id="KW-0460">Magnesium</keyword>
<feature type="binding site" evidence="7">
    <location>
        <position position="79"/>
    </location>
    <ligand>
        <name>ATP</name>
        <dbReference type="ChEBI" id="CHEBI:30616"/>
    </ligand>
</feature>
<evidence type="ECO:0000256" key="5">
    <source>
        <dbReference type="ARBA" id="ARBA00022840"/>
    </source>
</evidence>
<dbReference type="NCBIfam" id="TIGR03686">
    <property type="entry name" value="pupylate_PafA"/>
    <property type="match status" value="1"/>
</dbReference>
<comment type="caution">
    <text evidence="9">The sequence shown here is derived from an EMBL/GenBank/DDBJ whole genome shotgun (WGS) entry which is preliminary data.</text>
</comment>
<protein>
    <recommendedName>
        <fullName evidence="7 8">Pup--protein ligase</fullName>
        <ecNumber evidence="7 8">6.3.1.19</ecNumber>
    </recommendedName>
    <alternativeName>
        <fullName evidence="7">Proteasome accessory factor A</fullName>
    </alternativeName>
    <alternativeName>
        <fullName evidence="7">Pup-conjugating enzyme</fullName>
    </alternativeName>
</protein>
<feature type="binding site" evidence="7">
    <location>
        <position position="433"/>
    </location>
    <ligand>
        <name>ATP</name>
        <dbReference type="ChEBI" id="CHEBI:30616"/>
    </ligand>
</feature>
<evidence type="ECO:0000256" key="3">
    <source>
        <dbReference type="ARBA" id="ARBA00022741"/>
    </source>
</evidence>
<keyword evidence="10" id="KW-1185">Reference proteome</keyword>
<dbReference type="GO" id="GO:0016874">
    <property type="term" value="F:ligase activity"/>
    <property type="evidence" value="ECO:0007669"/>
    <property type="project" value="UniProtKB-KW"/>
</dbReference>
<evidence type="ECO:0000256" key="8">
    <source>
        <dbReference type="NCBIfam" id="TIGR03686"/>
    </source>
</evidence>
<keyword evidence="2 7" id="KW-0479">Metal-binding</keyword>
<keyword evidence="3 7" id="KW-0547">Nucleotide-binding</keyword>
<feature type="binding site" evidence="7">
    <location>
        <position position="22"/>
    </location>
    <ligand>
        <name>Mg(2+)</name>
        <dbReference type="ChEBI" id="CHEBI:18420"/>
    </ligand>
</feature>
<evidence type="ECO:0000256" key="1">
    <source>
        <dbReference type="ARBA" id="ARBA00022598"/>
    </source>
</evidence>
<evidence type="ECO:0000256" key="7">
    <source>
        <dbReference type="HAMAP-Rule" id="MF_02111"/>
    </source>
</evidence>
<dbReference type="HAMAP" id="MF_02111">
    <property type="entry name" value="Pup_ligase"/>
    <property type="match status" value="1"/>
</dbReference>
<evidence type="ECO:0000256" key="6">
    <source>
        <dbReference type="ARBA" id="ARBA00022842"/>
    </source>
</evidence>
<gene>
    <name evidence="7 9" type="primary">pafA</name>
    <name evidence="9" type="ORF">Lsed01_01732</name>
</gene>
<keyword evidence="1 7" id="KW-0436">Ligase</keyword>
<dbReference type="EC" id="6.3.1.19" evidence="7 8"/>
<dbReference type="InterPro" id="IPR004347">
    <property type="entry name" value="Pup_ligase/deamidase"/>
</dbReference>
<dbReference type="Pfam" id="PF03136">
    <property type="entry name" value="Pup_ligase"/>
    <property type="match status" value="1"/>
</dbReference>
<reference evidence="9 10" key="1">
    <citation type="submission" date="2024-02" db="EMBL/GenBank/DDBJ databases">
        <title>Lysinimicrobium sediminis NBRC 112286.</title>
        <authorList>
            <person name="Ichikawa N."/>
            <person name="Katano-Makiyama Y."/>
            <person name="Hidaka K."/>
        </authorList>
    </citation>
    <scope>NUCLEOTIDE SEQUENCE [LARGE SCALE GENOMIC DNA]</scope>
    <source>
        <strain evidence="9 10">NBRC 112286</strain>
    </source>
</reference>
<comment type="catalytic activity">
    <reaction evidence="7">
        <text>ATP + [prokaryotic ubiquitin-like protein]-L-glutamate + [protein]-L-lysine = ADP + phosphate + N(6)-([prokaryotic ubiquitin-like protein]-gamma-L-glutamyl)-[protein]-L-lysine.</text>
        <dbReference type="EC" id="6.3.1.19"/>
    </reaction>
</comment>
<dbReference type="RefSeq" id="WP_286216153.1">
    <property type="nucleotide sequence ID" value="NZ_AP027736.1"/>
</dbReference>
<keyword evidence="4 7" id="KW-0833">Ubl conjugation pathway</keyword>
<accession>A0ABP9WHK3</accession>
<comment type="pathway">
    <text evidence="7">Protein modification; protein pupylation.</text>
</comment>
<comment type="pathway">
    <text evidence="7">Protein degradation; proteasomal Pup-dependent pathway.</text>
</comment>
<comment type="similarity">
    <text evidence="7">Belongs to the Pup ligase/Pup deamidase family. Pup-conjugating enzyme subfamily.</text>
</comment>
<evidence type="ECO:0000313" key="10">
    <source>
        <dbReference type="Proteomes" id="UP001426770"/>
    </source>
</evidence>
<proteinExistence type="inferred from homology"/>
<comment type="miscellaneous">
    <text evidence="7">The reaction mechanism probably proceeds via the activation of Pup by phosphorylation of its C-terminal glutamate, which is then subject to nucleophilic attack by the substrate lysine, resulting in an isopeptide bond and the release of phosphate as a good leaving group.</text>
</comment>
<dbReference type="InterPro" id="IPR022279">
    <property type="entry name" value="Pup_ligase"/>
</dbReference>